<proteinExistence type="predicted"/>
<protein>
    <submittedName>
        <fullName evidence="1">Uncharacterized protein</fullName>
    </submittedName>
</protein>
<reference evidence="1" key="2">
    <citation type="journal article" date="2015" name="Data Brief">
        <title>Shoot transcriptome of the giant reed, Arundo donax.</title>
        <authorList>
            <person name="Barrero R.A."/>
            <person name="Guerrero F.D."/>
            <person name="Moolhuijzen P."/>
            <person name="Goolsby J.A."/>
            <person name="Tidwell J."/>
            <person name="Bellgard S.E."/>
            <person name="Bellgard M.I."/>
        </authorList>
    </citation>
    <scope>NUCLEOTIDE SEQUENCE</scope>
    <source>
        <tissue evidence="1">Shoot tissue taken approximately 20 cm above the soil surface</tissue>
    </source>
</reference>
<accession>A0A0A9G5Z0</accession>
<dbReference type="AlphaFoldDB" id="A0A0A9G5Z0"/>
<evidence type="ECO:0000313" key="1">
    <source>
        <dbReference type="EMBL" id="JAE18889.1"/>
    </source>
</evidence>
<dbReference type="EMBL" id="GBRH01179007">
    <property type="protein sequence ID" value="JAE18889.1"/>
    <property type="molecule type" value="Transcribed_RNA"/>
</dbReference>
<reference evidence="1" key="1">
    <citation type="submission" date="2014-09" db="EMBL/GenBank/DDBJ databases">
        <authorList>
            <person name="Magalhaes I.L.F."/>
            <person name="Oliveira U."/>
            <person name="Santos F.R."/>
            <person name="Vidigal T.H.D.A."/>
            <person name="Brescovit A.D."/>
            <person name="Santos A.J."/>
        </authorList>
    </citation>
    <scope>NUCLEOTIDE SEQUENCE</scope>
    <source>
        <tissue evidence="1">Shoot tissue taken approximately 20 cm above the soil surface</tissue>
    </source>
</reference>
<name>A0A0A9G5Z0_ARUDO</name>
<sequence>MENGTTMQGFDKMTLYMCCVRQWSSIWHLARQCKIVSRRFGILFSLNSVATLSSITASK</sequence>
<organism evidence="1">
    <name type="scientific">Arundo donax</name>
    <name type="common">Giant reed</name>
    <name type="synonym">Donax arundinaceus</name>
    <dbReference type="NCBI Taxonomy" id="35708"/>
    <lineage>
        <taxon>Eukaryota</taxon>
        <taxon>Viridiplantae</taxon>
        <taxon>Streptophyta</taxon>
        <taxon>Embryophyta</taxon>
        <taxon>Tracheophyta</taxon>
        <taxon>Spermatophyta</taxon>
        <taxon>Magnoliopsida</taxon>
        <taxon>Liliopsida</taxon>
        <taxon>Poales</taxon>
        <taxon>Poaceae</taxon>
        <taxon>PACMAD clade</taxon>
        <taxon>Arundinoideae</taxon>
        <taxon>Arundineae</taxon>
        <taxon>Arundo</taxon>
    </lineage>
</organism>